<dbReference type="EMBL" id="JACHMJ010000001">
    <property type="protein sequence ID" value="MBB5844597.1"/>
    <property type="molecule type" value="Genomic_DNA"/>
</dbReference>
<accession>A0A841AN36</accession>
<evidence type="ECO:0000313" key="3">
    <source>
        <dbReference type="Proteomes" id="UP000536685"/>
    </source>
</evidence>
<organism evidence="2 3">
    <name type="scientific">Conyzicola lurida</name>
    <dbReference type="NCBI Taxonomy" id="1172621"/>
    <lineage>
        <taxon>Bacteria</taxon>
        <taxon>Bacillati</taxon>
        <taxon>Actinomycetota</taxon>
        <taxon>Actinomycetes</taxon>
        <taxon>Micrococcales</taxon>
        <taxon>Microbacteriaceae</taxon>
        <taxon>Conyzicola</taxon>
    </lineage>
</organism>
<dbReference type="Proteomes" id="UP000536685">
    <property type="component" value="Unassembled WGS sequence"/>
</dbReference>
<keyword evidence="1" id="KW-0472">Membrane</keyword>
<dbReference type="AlphaFoldDB" id="A0A841AN36"/>
<evidence type="ECO:0000256" key="1">
    <source>
        <dbReference type="SAM" id="Phobius"/>
    </source>
</evidence>
<keyword evidence="1" id="KW-1133">Transmembrane helix</keyword>
<comment type="caution">
    <text evidence="2">The sequence shown here is derived from an EMBL/GenBank/DDBJ whole genome shotgun (WGS) entry which is preliminary data.</text>
</comment>
<protein>
    <submittedName>
        <fullName evidence="2">Uncharacterized protein</fullName>
    </submittedName>
</protein>
<reference evidence="2 3" key="1">
    <citation type="submission" date="2020-08" db="EMBL/GenBank/DDBJ databases">
        <title>Sequencing the genomes of 1000 actinobacteria strains.</title>
        <authorList>
            <person name="Klenk H.-P."/>
        </authorList>
    </citation>
    <scope>NUCLEOTIDE SEQUENCE [LARGE SCALE GENOMIC DNA]</scope>
    <source>
        <strain evidence="2 3">DSM 105784</strain>
    </source>
</reference>
<dbReference type="RefSeq" id="WP_184238882.1">
    <property type="nucleotide sequence ID" value="NZ_JACHMJ010000001.1"/>
</dbReference>
<sequence>MDEQRPETLDETQKRLALGGVTTAPMMQTLDTAPRKRRSTVAVMLLVLAAIAGVGLLLFAALVVAVATGS</sequence>
<feature type="transmembrane region" description="Helical" evidence="1">
    <location>
        <begin position="41"/>
        <end position="67"/>
    </location>
</feature>
<proteinExistence type="predicted"/>
<gene>
    <name evidence="2" type="ORF">HD599_002920</name>
</gene>
<evidence type="ECO:0000313" key="2">
    <source>
        <dbReference type="EMBL" id="MBB5844597.1"/>
    </source>
</evidence>
<keyword evidence="1" id="KW-0812">Transmembrane</keyword>
<name>A0A841AN36_9MICO</name>
<keyword evidence="3" id="KW-1185">Reference proteome</keyword>